<feature type="region of interest" description="Disordered" evidence="1">
    <location>
        <begin position="1"/>
        <end position="65"/>
    </location>
</feature>
<organism evidence="2 3">
    <name type="scientific">Blastopirellula marina</name>
    <dbReference type="NCBI Taxonomy" id="124"/>
    <lineage>
        <taxon>Bacteria</taxon>
        <taxon>Pseudomonadati</taxon>
        <taxon>Planctomycetota</taxon>
        <taxon>Planctomycetia</taxon>
        <taxon>Pirellulales</taxon>
        <taxon>Pirellulaceae</taxon>
        <taxon>Blastopirellula</taxon>
    </lineage>
</organism>
<feature type="compositionally biased region" description="Basic and acidic residues" evidence="1">
    <location>
        <begin position="156"/>
        <end position="173"/>
    </location>
</feature>
<evidence type="ECO:0000313" key="2">
    <source>
        <dbReference type="EMBL" id="PQO32014.1"/>
    </source>
</evidence>
<gene>
    <name evidence="2" type="ORF">C5Y83_17345</name>
</gene>
<reference evidence="2 3" key="1">
    <citation type="submission" date="2018-02" db="EMBL/GenBank/DDBJ databases">
        <title>Comparative genomes isolates from brazilian mangrove.</title>
        <authorList>
            <person name="Araujo J.E."/>
            <person name="Taketani R.G."/>
            <person name="Silva M.C.P."/>
            <person name="Loureco M.V."/>
            <person name="Andreote F.D."/>
        </authorList>
    </citation>
    <scope>NUCLEOTIDE SEQUENCE [LARGE SCALE GENOMIC DNA]</scope>
    <source>
        <strain evidence="2 3">Hex-1 MGV</strain>
    </source>
</reference>
<accession>A0A2S8FJB4</accession>
<dbReference type="EMBL" id="PUHY01000012">
    <property type="protein sequence ID" value="PQO32014.1"/>
    <property type="molecule type" value="Genomic_DNA"/>
</dbReference>
<name>A0A2S8FJB4_9BACT</name>
<proteinExistence type="predicted"/>
<dbReference type="RefSeq" id="WP_105331027.1">
    <property type="nucleotide sequence ID" value="NZ_PUHY01000012.1"/>
</dbReference>
<sequence length="173" mass="19162">MTNPSPSQMKKKSRANPQNERPSSATAQEAKEAAQEVRAEVKEQAREARDRTLERGRQFAEERKGVAAEELGVFGSAIRSAADSLESDGEEAVAGYANMCAEQLENTSRYLRERKLGDLYHDANSFARKHPEIFLGGMFLAGLAAARFLKASSPEPETRYPDSLSRDMDPDRP</sequence>
<comment type="caution">
    <text evidence="2">The sequence shown here is derived from an EMBL/GenBank/DDBJ whole genome shotgun (WGS) entry which is preliminary data.</text>
</comment>
<feature type="compositionally biased region" description="Basic and acidic residues" evidence="1">
    <location>
        <begin position="29"/>
        <end position="65"/>
    </location>
</feature>
<feature type="compositionally biased region" description="Polar residues" evidence="1">
    <location>
        <begin position="15"/>
        <end position="26"/>
    </location>
</feature>
<evidence type="ECO:0000256" key="1">
    <source>
        <dbReference type="SAM" id="MobiDB-lite"/>
    </source>
</evidence>
<dbReference type="AlphaFoldDB" id="A0A2S8FJB4"/>
<dbReference type="Proteomes" id="UP000238322">
    <property type="component" value="Unassembled WGS sequence"/>
</dbReference>
<protein>
    <submittedName>
        <fullName evidence="2">Uncharacterized protein</fullName>
    </submittedName>
</protein>
<evidence type="ECO:0000313" key="3">
    <source>
        <dbReference type="Proteomes" id="UP000238322"/>
    </source>
</evidence>
<feature type="region of interest" description="Disordered" evidence="1">
    <location>
        <begin position="151"/>
        <end position="173"/>
    </location>
</feature>